<name>A0ABR3SQ80_9PEZI</name>
<organism evidence="3 4">
    <name type="scientific">Neofusicoccum ribis</name>
    <dbReference type="NCBI Taxonomy" id="45134"/>
    <lineage>
        <taxon>Eukaryota</taxon>
        <taxon>Fungi</taxon>
        <taxon>Dikarya</taxon>
        <taxon>Ascomycota</taxon>
        <taxon>Pezizomycotina</taxon>
        <taxon>Dothideomycetes</taxon>
        <taxon>Dothideomycetes incertae sedis</taxon>
        <taxon>Botryosphaeriales</taxon>
        <taxon>Botryosphaeriaceae</taxon>
        <taxon>Neofusicoccum</taxon>
    </lineage>
</organism>
<reference evidence="3 4" key="1">
    <citation type="submission" date="2024-02" db="EMBL/GenBank/DDBJ databases">
        <title>De novo assembly and annotation of 12 fungi associated with fruit tree decline syndrome in Ontario, Canada.</title>
        <authorList>
            <person name="Sulman M."/>
            <person name="Ellouze W."/>
            <person name="Ilyukhin E."/>
        </authorList>
    </citation>
    <scope>NUCLEOTIDE SEQUENCE [LARGE SCALE GENOMIC DNA]</scope>
    <source>
        <strain evidence="3 4">M1-105</strain>
    </source>
</reference>
<sequence length="466" mass="49952">MSATSVFDSKLFGNIFGTEEIRQCFSERQYVANLIEVECALAQAEGEEGIIPASAAAVIREHCDVSKIDWDLLAARTEIVGYPVLPLVEQMSKWVPEEVSGYIHWGATTQDIMDTASILQIKHGLSLVSDLLHRVAATLTTLSVRHRSTPMAGRTHLQHALPITFGYKCAVYLSSIRRHLARLATLQRTTLLVQFGGAAGTLASLGPTAAGLRVRRRLASLLSLADPIVTWHAARDGVADATNLLALVCGTLGKLALDLIVLSSSEVGEVAEPYVPHRGASSTMPQKRNPISSEVILAQSKIVRAQAGLVLDAMVADFERASGPWHLEWAAVPAAFVACVGALAQAEFALRGLEVKEGAMGRNLMSSRGLIVAEAVMMGLARHTGRQEAHEIVYRACVAAHEGDKSLREALGEVPVVVEHLKAEELAELCDPTKYLGCCELMVDELVRTMEEEAGAGKDGVVGGGQ</sequence>
<evidence type="ECO:0000313" key="3">
    <source>
        <dbReference type="EMBL" id="KAL1626853.1"/>
    </source>
</evidence>
<dbReference type="PANTHER" id="PTHR43172:SF2">
    <property type="entry name" value="ADENYLOSUCCINATE LYASE C-TERMINAL DOMAIN-CONTAINING PROTEIN"/>
    <property type="match status" value="1"/>
</dbReference>
<dbReference type="PRINTS" id="PR00145">
    <property type="entry name" value="ARGSUCLYASE"/>
</dbReference>
<dbReference type="Pfam" id="PF10397">
    <property type="entry name" value="ADSL_C"/>
    <property type="match status" value="1"/>
</dbReference>
<dbReference type="SMART" id="SM00998">
    <property type="entry name" value="ADSL_C"/>
    <property type="match status" value="1"/>
</dbReference>
<dbReference type="EMBL" id="JAJVDC020000078">
    <property type="protein sequence ID" value="KAL1626853.1"/>
    <property type="molecule type" value="Genomic_DNA"/>
</dbReference>
<accession>A0ABR3SQ80</accession>
<gene>
    <name evidence="3" type="ORF">SLS56_006670</name>
</gene>
<dbReference type="InterPro" id="IPR000362">
    <property type="entry name" value="Fumarate_lyase_fam"/>
</dbReference>
<dbReference type="SUPFAM" id="SSF48557">
    <property type="entry name" value="L-aspartase-like"/>
    <property type="match status" value="1"/>
</dbReference>
<dbReference type="Gene3D" id="1.10.40.30">
    <property type="entry name" value="Fumarase/aspartase (C-terminal domain)"/>
    <property type="match status" value="1"/>
</dbReference>
<feature type="domain" description="Adenylosuccinate lyase C-terminal" evidence="2">
    <location>
        <begin position="368"/>
        <end position="447"/>
    </location>
</feature>
<dbReference type="InterPro" id="IPR022761">
    <property type="entry name" value="Fumarate_lyase_N"/>
</dbReference>
<dbReference type="InterPro" id="IPR008948">
    <property type="entry name" value="L-Aspartase-like"/>
</dbReference>
<dbReference type="Proteomes" id="UP001521116">
    <property type="component" value="Unassembled WGS sequence"/>
</dbReference>
<evidence type="ECO:0000256" key="1">
    <source>
        <dbReference type="ARBA" id="ARBA00034772"/>
    </source>
</evidence>
<keyword evidence="4" id="KW-1185">Reference proteome</keyword>
<dbReference type="PANTHER" id="PTHR43172">
    <property type="entry name" value="ADENYLOSUCCINATE LYASE"/>
    <property type="match status" value="1"/>
</dbReference>
<evidence type="ECO:0000259" key="2">
    <source>
        <dbReference type="SMART" id="SM00998"/>
    </source>
</evidence>
<dbReference type="InterPro" id="IPR019468">
    <property type="entry name" value="AdenyloSucc_lyase_C"/>
</dbReference>
<dbReference type="CDD" id="cd01597">
    <property type="entry name" value="pCLME"/>
    <property type="match status" value="1"/>
</dbReference>
<proteinExistence type="inferred from homology"/>
<comment type="caution">
    <text evidence="3">The sequence shown here is derived from an EMBL/GenBank/DDBJ whole genome shotgun (WGS) entry which is preliminary data.</text>
</comment>
<comment type="similarity">
    <text evidence="1">Belongs to the class-II fumarase/aspartase family.</text>
</comment>
<evidence type="ECO:0000313" key="4">
    <source>
        <dbReference type="Proteomes" id="UP001521116"/>
    </source>
</evidence>
<protein>
    <recommendedName>
        <fullName evidence="2">Adenylosuccinate lyase C-terminal domain-containing protein</fullName>
    </recommendedName>
</protein>
<dbReference type="Pfam" id="PF00206">
    <property type="entry name" value="Lyase_1"/>
    <property type="match status" value="1"/>
</dbReference>
<dbReference type="PRINTS" id="PR00149">
    <property type="entry name" value="FUMRATELYASE"/>
</dbReference>
<dbReference type="Gene3D" id="1.20.200.10">
    <property type="entry name" value="Fumarase/aspartase (Central domain)"/>
    <property type="match status" value="1"/>
</dbReference>